<evidence type="ECO:0000256" key="11">
    <source>
        <dbReference type="ARBA" id="ARBA00032597"/>
    </source>
</evidence>
<comment type="subcellular location">
    <subcellularLocation>
        <location evidence="2">Cytoplasm</location>
    </subcellularLocation>
</comment>
<evidence type="ECO:0000256" key="9">
    <source>
        <dbReference type="ARBA" id="ARBA00022998"/>
    </source>
</evidence>
<accession>A0ABQ4PA70</accession>
<sequence>MALSDNEYFVDTADRLNRVRMARAIAILTPLQRHLFHLIPLLFHYHRSGYPGYNGPMTPSGIADYFPNDKALEACQTLALAKPVVFHSQQSAIYGVYSMGSTASFGQNPKSDIDVWIVYDPTLSNEERELLAQKATKITQWFERHDLEVNIYLVHPKQFLLSKAGKEEAGAALGCESSGSAQHWLLLEEFYRSHICLGGKRVAWWPNAATSESHLFLGDVSHLPASEYFGASLWQLYKGLDKPHKALLKVMLLEAYASDYPDTELVTTKVWQRTLAGDFSAFNDAYYLLYESIESYLIQKKDPRRLEIVRRCFYLKCGIRLSVADHPKDWRYHKLGALVQDWGWSDNLLSTLDECGQWHCGQLQWFNEQLNELMLGSYQTLLQFASVNKLSESLKISELGLLTRKLHTYFSDDDKQIIALNRLWSHSIAEPHLTIIFSPKTQEYYLYRCMPNAREFMGNRAVYHSHSKAKLLVWAAINGVSTEGTTWHDYAQQAIKSTQLTKAARRLPAMVNTGSWRVSKMDLCQPWHFRKVIFLINFNTDPTQGWRGQEIMVDYMNANIFSLGRQCINMLSSLDVICQNSWGEWHCHHFEGDTAILDALVYVTPGMQRANGSTDVDVISCSNRLKTQFERTVTTLIHRADRLSRQARTSSTMVHPLQVGKVKYGLFFNSKGMMYQDLSDAKAFYQRLSKHRMLALPRPDLGNDPFSKIPEVIGDFAAVGAIQYFLRQDKEGIDVYILNEENELEHYVQPGTNVDELVSQVSHHHAFDESYLETERFNLPQFFRLIRIEGKLRVVPFGVDINEAEMEF</sequence>
<dbReference type="EC" id="4.6.1.1" evidence="4"/>
<gene>
    <name evidence="15" type="primary">cyaA</name>
    <name evidence="15" type="ORF">TUM3794_32480</name>
</gene>
<evidence type="ECO:0000256" key="13">
    <source>
        <dbReference type="RuleBase" id="RU004184"/>
    </source>
</evidence>
<evidence type="ECO:0000256" key="3">
    <source>
        <dbReference type="ARBA" id="ARBA00007901"/>
    </source>
</evidence>
<keyword evidence="7" id="KW-0547">Nucleotide-binding</keyword>
<evidence type="ECO:0000256" key="12">
    <source>
        <dbReference type="ARBA" id="ARBA00032637"/>
    </source>
</evidence>
<organism evidence="15 16">
    <name type="scientific">Shewanella colwelliana</name>
    <name type="common">Alteromonas colwelliana</name>
    <dbReference type="NCBI Taxonomy" id="23"/>
    <lineage>
        <taxon>Bacteria</taxon>
        <taxon>Pseudomonadati</taxon>
        <taxon>Pseudomonadota</taxon>
        <taxon>Gammaproteobacteria</taxon>
        <taxon>Alteromonadales</taxon>
        <taxon>Shewanellaceae</taxon>
        <taxon>Shewanella</taxon>
    </lineage>
</organism>
<dbReference type="PANTHER" id="PTHR38760">
    <property type="entry name" value="ADENYLATE CYCLASE"/>
    <property type="match status" value="1"/>
</dbReference>
<evidence type="ECO:0000256" key="10">
    <source>
        <dbReference type="ARBA" id="ARBA00023239"/>
    </source>
</evidence>
<protein>
    <recommendedName>
        <fullName evidence="5">Adenylate cyclase</fullName>
        <ecNumber evidence="4">4.6.1.1</ecNumber>
    </recommendedName>
    <alternativeName>
        <fullName evidence="11">ATP pyrophosphate-lyase</fullName>
    </alternativeName>
    <alternativeName>
        <fullName evidence="12">Adenylyl cyclase</fullName>
    </alternativeName>
</protein>
<keyword evidence="16" id="KW-1185">Reference proteome</keyword>
<dbReference type="PANTHER" id="PTHR38760:SF1">
    <property type="entry name" value="ADENYLATE CYCLASE"/>
    <property type="match status" value="1"/>
</dbReference>
<comment type="catalytic activity">
    <reaction evidence="1">
        <text>ATP = 3',5'-cyclic AMP + diphosphate</text>
        <dbReference type="Rhea" id="RHEA:15389"/>
        <dbReference type="ChEBI" id="CHEBI:30616"/>
        <dbReference type="ChEBI" id="CHEBI:33019"/>
        <dbReference type="ChEBI" id="CHEBI:58165"/>
        <dbReference type="EC" id="4.6.1.1"/>
    </reaction>
</comment>
<dbReference type="Pfam" id="PF12633">
    <property type="entry name" value="Adenyl_cycl_N"/>
    <property type="match status" value="1"/>
</dbReference>
<keyword evidence="8" id="KW-0067">ATP-binding</keyword>
<evidence type="ECO:0000256" key="6">
    <source>
        <dbReference type="ARBA" id="ARBA00022490"/>
    </source>
</evidence>
<proteinExistence type="inferred from homology"/>
<keyword evidence="6" id="KW-0963">Cytoplasm</keyword>
<dbReference type="InterPro" id="IPR024685">
    <property type="entry name" value="Adenylate_cyclase_1_N"/>
</dbReference>
<keyword evidence="10" id="KW-0456">Lyase</keyword>
<dbReference type="NCBIfam" id="NF006980">
    <property type="entry name" value="PRK09450.1-5"/>
    <property type="match status" value="1"/>
</dbReference>
<dbReference type="Pfam" id="PF01295">
    <property type="entry name" value="Adenylate_cycl"/>
    <property type="match status" value="1"/>
</dbReference>
<name>A0ABQ4PA70_SHECO</name>
<comment type="caution">
    <text evidence="15">The sequence shown here is derived from an EMBL/GenBank/DDBJ whole genome shotgun (WGS) entry which is preliminary data.</text>
</comment>
<dbReference type="SUPFAM" id="SSF81301">
    <property type="entry name" value="Nucleotidyltransferase"/>
    <property type="match status" value="1"/>
</dbReference>
<evidence type="ECO:0000256" key="4">
    <source>
        <dbReference type="ARBA" id="ARBA00012201"/>
    </source>
</evidence>
<evidence type="ECO:0000256" key="8">
    <source>
        <dbReference type="ARBA" id="ARBA00022840"/>
    </source>
</evidence>
<evidence type="ECO:0000256" key="7">
    <source>
        <dbReference type="ARBA" id="ARBA00022741"/>
    </source>
</evidence>
<comment type="similarity">
    <text evidence="3 13">Belongs to the adenylyl cyclase class-1 family.</text>
</comment>
<dbReference type="PIRSF" id="PIRSF001444">
    <property type="entry name" value="Adenylate_cycl"/>
    <property type="match status" value="1"/>
</dbReference>
<evidence type="ECO:0000313" key="15">
    <source>
        <dbReference type="EMBL" id="GIU44450.1"/>
    </source>
</evidence>
<evidence type="ECO:0000256" key="5">
    <source>
        <dbReference type="ARBA" id="ARBA00021420"/>
    </source>
</evidence>
<evidence type="ECO:0000259" key="14">
    <source>
        <dbReference type="Pfam" id="PF12633"/>
    </source>
</evidence>
<dbReference type="InterPro" id="IPR024686">
    <property type="entry name" value="Adenylate_cyclase_1_CS"/>
</dbReference>
<dbReference type="PROSITE" id="PS01092">
    <property type="entry name" value="ADENYLATE_CYCLASE_1_1"/>
    <property type="match status" value="1"/>
</dbReference>
<evidence type="ECO:0000256" key="2">
    <source>
        <dbReference type="ARBA" id="ARBA00004496"/>
    </source>
</evidence>
<dbReference type="EMBL" id="BPEU01000026">
    <property type="protein sequence ID" value="GIU44450.1"/>
    <property type="molecule type" value="Genomic_DNA"/>
</dbReference>
<evidence type="ECO:0000256" key="1">
    <source>
        <dbReference type="ARBA" id="ARBA00001593"/>
    </source>
</evidence>
<dbReference type="Proteomes" id="UP000773469">
    <property type="component" value="Unassembled WGS sequence"/>
</dbReference>
<dbReference type="InterPro" id="IPR043519">
    <property type="entry name" value="NT_sf"/>
</dbReference>
<feature type="domain" description="Adenylate cyclase class-I N-terminal" evidence="14">
    <location>
        <begin position="10"/>
        <end position="205"/>
    </location>
</feature>
<reference evidence="15 16" key="1">
    <citation type="submission" date="2021-05" db="EMBL/GenBank/DDBJ databases">
        <title>Molecular characterization for Shewanella algae harboring chromosomal blaOXA-55-like strains isolated from clinical and environment sample.</title>
        <authorList>
            <person name="Ohama Y."/>
            <person name="Aoki K."/>
            <person name="Harada S."/>
            <person name="Moriya K."/>
            <person name="Ishii Y."/>
            <person name="Tateda K."/>
        </authorList>
    </citation>
    <scope>NUCLEOTIDE SEQUENCE [LARGE SCALE GENOMIC DNA]</scope>
    <source>
        <strain evidence="15 16">MBTL60-118</strain>
    </source>
</reference>
<evidence type="ECO:0000313" key="16">
    <source>
        <dbReference type="Proteomes" id="UP000773469"/>
    </source>
</evidence>
<dbReference type="InterPro" id="IPR000274">
    <property type="entry name" value="Adenylate_cyclase_1"/>
</dbReference>
<keyword evidence="9" id="KW-0115">cAMP biosynthesis</keyword>